<accession>A0A7W0BV36</accession>
<organism evidence="2 3">
    <name type="scientific">[Anoxybacillus] calidus</name>
    <dbReference type="NCBI Taxonomy" id="575178"/>
    <lineage>
        <taxon>Bacteria</taxon>
        <taxon>Bacillati</taxon>
        <taxon>Bacillota</taxon>
        <taxon>Bacilli</taxon>
        <taxon>Bacillales</taxon>
        <taxon>Anoxybacillaceae</taxon>
        <taxon>Paranoxybacillus</taxon>
    </lineage>
</organism>
<dbReference type="RefSeq" id="WP_181537736.1">
    <property type="nucleotide sequence ID" value="NZ_JACDUU010000005.1"/>
</dbReference>
<proteinExistence type="predicted"/>
<keyword evidence="1" id="KW-1133">Transmembrane helix</keyword>
<keyword evidence="3" id="KW-1185">Reference proteome</keyword>
<keyword evidence="1" id="KW-0812">Transmembrane</keyword>
<evidence type="ECO:0000313" key="2">
    <source>
        <dbReference type="EMBL" id="MBA2871926.1"/>
    </source>
</evidence>
<keyword evidence="1" id="KW-0472">Membrane</keyword>
<protein>
    <submittedName>
        <fullName evidence="2">Uncharacterized protein</fullName>
    </submittedName>
</protein>
<dbReference type="AlphaFoldDB" id="A0A7W0BV36"/>
<evidence type="ECO:0000313" key="3">
    <source>
        <dbReference type="Proteomes" id="UP000580891"/>
    </source>
</evidence>
<feature type="transmembrane region" description="Helical" evidence="1">
    <location>
        <begin position="203"/>
        <end position="220"/>
    </location>
</feature>
<dbReference type="EMBL" id="JACDUU010000005">
    <property type="protein sequence ID" value="MBA2871926.1"/>
    <property type="molecule type" value="Genomic_DNA"/>
</dbReference>
<sequence>MVHSFYLIKPRLTKFDIFYKVYVTDTSFYFIKIGGQFHNRYAYEKQIPVLFEILFWYWLKKTEKKQTALEAEYDNKVNNNEVSELLQKEHNFSINSLEIKNIVINTAATFHTGFRDNGTILFTLTNGETHKFIIPETISRVAINKSIKEVQPELSIQYDGEKWETNNEHIPQPEENTLSKRIRKFLFGDSDLLLDINAKLSRFGKILNITWFIFLIVSIVTSDSFVFPYLVKTLPIIILVLVCMIILFRKEFGLQRYIQLGITVIMMLLSHEWVDLPFYLKHEYKVAEGVPSKFEFHSARKSPDYWEVVVDDVTFSMPDDIKEEYSHRWFVIRYLPYSKFILDYEILTREETRKKLQTLK</sequence>
<comment type="caution">
    <text evidence="2">The sequence shown here is derived from an EMBL/GenBank/DDBJ whole genome shotgun (WGS) entry which is preliminary data.</text>
</comment>
<gene>
    <name evidence="2" type="ORF">HNQ85_002216</name>
</gene>
<name>A0A7W0BV36_9BACL</name>
<evidence type="ECO:0000256" key="1">
    <source>
        <dbReference type="SAM" id="Phobius"/>
    </source>
</evidence>
<dbReference type="Proteomes" id="UP000580891">
    <property type="component" value="Unassembled WGS sequence"/>
</dbReference>
<feature type="transmembrane region" description="Helical" evidence="1">
    <location>
        <begin position="226"/>
        <end position="248"/>
    </location>
</feature>
<reference evidence="2 3" key="1">
    <citation type="submission" date="2020-07" db="EMBL/GenBank/DDBJ databases">
        <title>Genomic Encyclopedia of Type Strains, Phase IV (KMG-IV): sequencing the most valuable type-strain genomes for metagenomic binning, comparative biology and taxonomic classification.</title>
        <authorList>
            <person name="Goeker M."/>
        </authorList>
    </citation>
    <scope>NUCLEOTIDE SEQUENCE [LARGE SCALE GENOMIC DNA]</scope>
    <source>
        <strain evidence="2 3">DSM 25220</strain>
    </source>
</reference>